<keyword evidence="1" id="KW-0812">Transmembrane</keyword>
<dbReference type="STRING" id="69771.A0A1V6NVU3"/>
<dbReference type="OMA" id="FAGIPKM"/>
<dbReference type="OrthoDB" id="2561686at2759"/>
<protein>
    <submittedName>
        <fullName evidence="2">Uncharacterized protein</fullName>
    </submittedName>
</protein>
<dbReference type="EMBL" id="MDYL01000030">
    <property type="protein sequence ID" value="OQD68858.1"/>
    <property type="molecule type" value="Genomic_DNA"/>
</dbReference>
<evidence type="ECO:0000313" key="3">
    <source>
        <dbReference type="Proteomes" id="UP000191522"/>
    </source>
</evidence>
<feature type="transmembrane region" description="Helical" evidence="1">
    <location>
        <begin position="65"/>
        <end position="84"/>
    </location>
</feature>
<evidence type="ECO:0000256" key="1">
    <source>
        <dbReference type="SAM" id="Phobius"/>
    </source>
</evidence>
<keyword evidence="3" id="KW-1185">Reference proteome</keyword>
<gene>
    <name evidence="2" type="ORF">PENDEC_c030G02788</name>
</gene>
<feature type="transmembrane region" description="Helical" evidence="1">
    <location>
        <begin position="12"/>
        <end position="45"/>
    </location>
</feature>
<accession>A0A1V6NVU3</accession>
<proteinExistence type="predicted"/>
<keyword evidence="1" id="KW-1133">Transmembrane helix</keyword>
<comment type="caution">
    <text evidence="2">The sequence shown here is derived from an EMBL/GenBank/DDBJ whole genome shotgun (WGS) entry which is preliminary data.</text>
</comment>
<dbReference type="AlphaFoldDB" id="A0A1V6NVU3"/>
<keyword evidence="1" id="KW-0472">Membrane</keyword>
<name>A0A1V6NVU3_PENDC</name>
<organism evidence="2 3">
    <name type="scientific">Penicillium decumbens</name>
    <dbReference type="NCBI Taxonomy" id="69771"/>
    <lineage>
        <taxon>Eukaryota</taxon>
        <taxon>Fungi</taxon>
        <taxon>Dikarya</taxon>
        <taxon>Ascomycota</taxon>
        <taxon>Pezizomycotina</taxon>
        <taxon>Eurotiomycetes</taxon>
        <taxon>Eurotiomycetidae</taxon>
        <taxon>Eurotiales</taxon>
        <taxon>Aspergillaceae</taxon>
        <taxon>Penicillium</taxon>
    </lineage>
</organism>
<dbReference type="Proteomes" id="UP000191522">
    <property type="component" value="Unassembled WGS sequence"/>
</dbReference>
<reference evidence="3" key="1">
    <citation type="journal article" date="2017" name="Nat. Microbiol.">
        <title>Global analysis of biosynthetic gene clusters reveals vast potential of secondary metabolite production in Penicillium species.</title>
        <authorList>
            <person name="Nielsen J.C."/>
            <person name="Grijseels S."/>
            <person name="Prigent S."/>
            <person name="Ji B."/>
            <person name="Dainat J."/>
            <person name="Nielsen K.F."/>
            <person name="Frisvad J.C."/>
            <person name="Workman M."/>
            <person name="Nielsen J."/>
        </authorList>
    </citation>
    <scope>NUCLEOTIDE SEQUENCE [LARGE SCALE GENOMIC DNA]</scope>
    <source>
        <strain evidence="3">IBT 11843</strain>
    </source>
</reference>
<sequence length="102" mass="10958">MSSLITSLKDLLAAIFEVIFSTFKSAFNGVYGILHAFLSFFAGIVEVALRTVKGTLEAAGGVGKFIASNLLVITLIAVGAYGYLNYQRRQGRPVKVGDKKLN</sequence>
<evidence type="ECO:0000313" key="2">
    <source>
        <dbReference type="EMBL" id="OQD68858.1"/>
    </source>
</evidence>